<dbReference type="Proteomes" id="UP001501074">
    <property type="component" value="Unassembled WGS sequence"/>
</dbReference>
<evidence type="ECO:0000259" key="8">
    <source>
        <dbReference type="Pfam" id="PF01182"/>
    </source>
</evidence>
<dbReference type="Gene3D" id="3.40.50.1360">
    <property type="match status" value="1"/>
</dbReference>
<feature type="domain" description="Glucosamine/galactosamine-6-phosphate isomerase" evidence="8">
    <location>
        <begin position="9"/>
        <end position="230"/>
    </location>
</feature>
<evidence type="ECO:0000256" key="4">
    <source>
        <dbReference type="ARBA" id="ARBA00010662"/>
    </source>
</evidence>
<comment type="caution">
    <text evidence="9">The sequence shown here is derived from an EMBL/GenBank/DDBJ whole genome shotgun (WGS) entry which is preliminary data.</text>
</comment>
<evidence type="ECO:0000256" key="1">
    <source>
        <dbReference type="ARBA" id="ARBA00000832"/>
    </source>
</evidence>
<evidence type="ECO:0000313" key="9">
    <source>
        <dbReference type="EMBL" id="GAA3636870.1"/>
    </source>
</evidence>
<dbReference type="PANTHER" id="PTHR11054">
    <property type="entry name" value="6-PHOSPHOGLUCONOLACTONASE"/>
    <property type="match status" value="1"/>
</dbReference>
<protein>
    <recommendedName>
        <fullName evidence="6 7">6-phosphogluconolactonase</fullName>
        <shortName evidence="7">6PGL</shortName>
        <ecNumber evidence="5 7">3.1.1.31</ecNumber>
    </recommendedName>
</protein>
<dbReference type="NCBIfam" id="TIGR01198">
    <property type="entry name" value="pgl"/>
    <property type="match status" value="1"/>
</dbReference>
<dbReference type="CDD" id="cd01400">
    <property type="entry name" value="6PGL"/>
    <property type="match status" value="1"/>
</dbReference>
<dbReference type="InterPro" id="IPR039104">
    <property type="entry name" value="6PGL"/>
</dbReference>
<dbReference type="EC" id="3.1.1.31" evidence="5 7"/>
<comment type="catalytic activity">
    <reaction evidence="1 7">
        <text>6-phospho-D-glucono-1,5-lactone + H2O = 6-phospho-D-gluconate + H(+)</text>
        <dbReference type="Rhea" id="RHEA:12556"/>
        <dbReference type="ChEBI" id="CHEBI:15377"/>
        <dbReference type="ChEBI" id="CHEBI:15378"/>
        <dbReference type="ChEBI" id="CHEBI:57955"/>
        <dbReference type="ChEBI" id="CHEBI:58759"/>
        <dbReference type="EC" id="3.1.1.31"/>
    </reaction>
</comment>
<dbReference type="PANTHER" id="PTHR11054:SF0">
    <property type="entry name" value="6-PHOSPHOGLUCONOLACTONASE"/>
    <property type="match status" value="1"/>
</dbReference>
<dbReference type="InterPro" id="IPR005900">
    <property type="entry name" value="6-phosphogluconolactonase_DevB"/>
</dbReference>
<organism evidence="9 10">
    <name type="scientific">Kineosporia mesophila</name>
    <dbReference type="NCBI Taxonomy" id="566012"/>
    <lineage>
        <taxon>Bacteria</taxon>
        <taxon>Bacillati</taxon>
        <taxon>Actinomycetota</taxon>
        <taxon>Actinomycetes</taxon>
        <taxon>Kineosporiales</taxon>
        <taxon>Kineosporiaceae</taxon>
        <taxon>Kineosporia</taxon>
    </lineage>
</organism>
<sequence length="240" mass="24770">MSERFVFADGEQLAIATAARLITAISDAQNARGVAHVVLTGGSNGGALLKAVASSPARDTVDWSRVDLWWGDERFLPAGDAERNEVQARGYLLDALPLEPKRVHVMAASDGGLDLDAAAAAYTSELATASSDGTVPAFDVLMLGVGPDGHVASLFPGHPGYAVTEGTAIAVRESPKPPPERISLTLGAIGAARQVWLLAGGEGKAEAVSQALRGADLPAGAVRGTERTLWLLDRAAASQL</sequence>
<dbReference type="Pfam" id="PF01182">
    <property type="entry name" value="Glucosamine_iso"/>
    <property type="match status" value="1"/>
</dbReference>
<evidence type="ECO:0000256" key="7">
    <source>
        <dbReference type="RuleBase" id="RU365095"/>
    </source>
</evidence>
<comment type="similarity">
    <text evidence="4 7">Belongs to the glucosamine/galactosamine-6-phosphate isomerase family. 6-phosphogluconolactonase subfamily.</text>
</comment>
<keyword evidence="10" id="KW-1185">Reference proteome</keyword>
<accession>A0ABP7ANK6</accession>
<dbReference type="InterPro" id="IPR037171">
    <property type="entry name" value="NagB/RpiA_transferase-like"/>
</dbReference>
<evidence type="ECO:0000256" key="6">
    <source>
        <dbReference type="ARBA" id="ARBA00020337"/>
    </source>
</evidence>
<dbReference type="SUPFAM" id="SSF100950">
    <property type="entry name" value="NagB/RpiA/CoA transferase-like"/>
    <property type="match status" value="1"/>
</dbReference>
<dbReference type="RefSeq" id="WP_231481757.1">
    <property type="nucleotide sequence ID" value="NZ_BAAAZO010000012.1"/>
</dbReference>
<evidence type="ECO:0000313" key="10">
    <source>
        <dbReference type="Proteomes" id="UP001501074"/>
    </source>
</evidence>
<comment type="function">
    <text evidence="2 7">Hydrolysis of 6-phosphogluconolactone to 6-phosphogluconate.</text>
</comment>
<name>A0ABP7ANK6_9ACTN</name>
<dbReference type="EMBL" id="BAAAZO010000012">
    <property type="protein sequence ID" value="GAA3636870.1"/>
    <property type="molecule type" value="Genomic_DNA"/>
</dbReference>
<dbReference type="InterPro" id="IPR006148">
    <property type="entry name" value="Glc/Gal-6P_isomerase"/>
</dbReference>
<reference evidence="10" key="1">
    <citation type="journal article" date="2019" name="Int. J. Syst. Evol. Microbiol.">
        <title>The Global Catalogue of Microorganisms (GCM) 10K type strain sequencing project: providing services to taxonomists for standard genome sequencing and annotation.</title>
        <authorList>
            <consortium name="The Broad Institute Genomics Platform"/>
            <consortium name="The Broad Institute Genome Sequencing Center for Infectious Disease"/>
            <person name="Wu L."/>
            <person name="Ma J."/>
        </authorList>
    </citation>
    <scope>NUCLEOTIDE SEQUENCE [LARGE SCALE GENOMIC DNA]</scope>
    <source>
        <strain evidence="10">JCM 16902</strain>
    </source>
</reference>
<evidence type="ECO:0000256" key="2">
    <source>
        <dbReference type="ARBA" id="ARBA00002681"/>
    </source>
</evidence>
<comment type="pathway">
    <text evidence="3 7">Carbohydrate degradation; pentose phosphate pathway; D-ribulose 5-phosphate from D-glucose 6-phosphate (oxidative stage): step 2/3.</text>
</comment>
<evidence type="ECO:0000256" key="3">
    <source>
        <dbReference type="ARBA" id="ARBA00004961"/>
    </source>
</evidence>
<evidence type="ECO:0000256" key="5">
    <source>
        <dbReference type="ARBA" id="ARBA00013198"/>
    </source>
</evidence>
<gene>
    <name evidence="7 9" type="primary">pgl</name>
    <name evidence="9" type="ORF">GCM10022223_64350</name>
</gene>
<proteinExistence type="inferred from homology"/>
<keyword evidence="7" id="KW-0378">Hydrolase</keyword>